<evidence type="ECO:0000313" key="1">
    <source>
        <dbReference type="EMBL" id="SDN15200.1"/>
    </source>
</evidence>
<dbReference type="AlphaFoldDB" id="A0A1G9Z1L5"/>
<dbReference type="RefSeq" id="WP_092074810.1">
    <property type="nucleotide sequence ID" value="NZ_FNHB01000013.1"/>
</dbReference>
<evidence type="ECO:0008006" key="3">
    <source>
        <dbReference type="Google" id="ProtNLM"/>
    </source>
</evidence>
<dbReference type="Proteomes" id="UP000214880">
    <property type="component" value="Unassembled WGS sequence"/>
</dbReference>
<proteinExistence type="predicted"/>
<gene>
    <name evidence="1" type="ORF">SAMN04488502_1134</name>
</gene>
<name>A0A1G9Z1L5_9FIRM</name>
<evidence type="ECO:0000313" key="2">
    <source>
        <dbReference type="Proteomes" id="UP000214880"/>
    </source>
</evidence>
<keyword evidence="2" id="KW-1185">Reference proteome</keyword>
<protein>
    <recommendedName>
        <fullName evidence="3">Helix-turn-helix domain-containing protein</fullName>
    </recommendedName>
</protein>
<dbReference type="EMBL" id="FNHB01000013">
    <property type="protein sequence ID" value="SDN15200.1"/>
    <property type="molecule type" value="Genomic_DNA"/>
</dbReference>
<dbReference type="OrthoDB" id="1630043at2"/>
<reference evidence="1 2" key="1">
    <citation type="submission" date="2016-10" db="EMBL/GenBank/DDBJ databases">
        <authorList>
            <person name="de Groot N.N."/>
        </authorList>
    </citation>
    <scope>NUCLEOTIDE SEQUENCE [LARGE SCALE GENOMIC DNA]</scope>
    <source>
        <strain evidence="1 2">DSM 1736</strain>
    </source>
</reference>
<sequence>MTNTKLVVTVKEFAAMTGIGQNRVREFCYLPDFPASKEGNRFIIHVKAANEWLRRRASAKTGVNTAGLKRFLP</sequence>
<accession>A0A1G9Z1L5</accession>
<organism evidence="1 2">
    <name type="scientific">Dendrosporobacter quercicolus</name>
    <dbReference type="NCBI Taxonomy" id="146817"/>
    <lineage>
        <taxon>Bacteria</taxon>
        <taxon>Bacillati</taxon>
        <taxon>Bacillota</taxon>
        <taxon>Negativicutes</taxon>
        <taxon>Selenomonadales</taxon>
        <taxon>Sporomusaceae</taxon>
        <taxon>Dendrosporobacter</taxon>
    </lineage>
</organism>
<dbReference type="STRING" id="146817.SAMN04488502_1134"/>